<evidence type="ECO:0000259" key="3">
    <source>
        <dbReference type="Pfam" id="PF00149"/>
    </source>
</evidence>
<gene>
    <name evidence="5" type="ORF">C942_02142</name>
</gene>
<dbReference type="GO" id="GO:0008253">
    <property type="term" value="F:5'-nucleotidase activity"/>
    <property type="evidence" value="ECO:0007669"/>
    <property type="project" value="TreeGrafter"/>
</dbReference>
<dbReference type="InterPro" id="IPR006179">
    <property type="entry name" value="5_nucleotidase/apyrase"/>
</dbReference>
<keyword evidence="2" id="KW-0378">Hydrolase</keyword>
<dbReference type="PRINTS" id="PR01607">
    <property type="entry name" value="APYRASEFAMLY"/>
</dbReference>
<dbReference type="GO" id="GO:0009166">
    <property type="term" value="P:nucleotide catabolic process"/>
    <property type="evidence" value="ECO:0007669"/>
    <property type="project" value="InterPro"/>
</dbReference>
<evidence type="ECO:0000313" key="6">
    <source>
        <dbReference type="Proteomes" id="UP000011134"/>
    </source>
</evidence>
<dbReference type="SUPFAM" id="SSF56300">
    <property type="entry name" value="Metallo-dependent phosphatases"/>
    <property type="match status" value="1"/>
</dbReference>
<organism evidence="5 6">
    <name type="scientific">Photobacterium marinum</name>
    <dbReference type="NCBI Taxonomy" id="1056511"/>
    <lineage>
        <taxon>Bacteria</taxon>
        <taxon>Pseudomonadati</taxon>
        <taxon>Pseudomonadota</taxon>
        <taxon>Gammaproteobacteria</taxon>
        <taxon>Vibrionales</taxon>
        <taxon>Vibrionaceae</taxon>
        <taxon>Photobacterium</taxon>
    </lineage>
</organism>
<dbReference type="Gene3D" id="3.90.780.10">
    <property type="entry name" value="5'-Nucleotidase, C-terminal domain"/>
    <property type="match status" value="1"/>
</dbReference>
<dbReference type="PANTHER" id="PTHR11575">
    <property type="entry name" value="5'-NUCLEOTIDASE-RELATED"/>
    <property type="match status" value="1"/>
</dbReference>
<sequence length="654" mass="69987">MNRTKITKSILTLAVIAALTGCNHNDTTTTPMDKVGDKTFKMSVAHINDTHSNFDAHSLDFVNSDLSTPDTSFKVRTDVGGYPRLAAKLHAAREAADASGTPFLALHGGDAFQGSLYFSLLKGAGNATLLSEMGLDAMAIGNHEFDLGNDPLISFIENVNFPLLAANLDTSADADMKNLDNLKSYTIKEFNGEKVGIFGLVLEDLGQISSPGKNLKFNKEVDTAQKIVDELKAKGINKIVMVSHIGVDRDVRIAKEVNGVDLIVGGHSHTRLGDFTNLGLGKGHTEVSYAEIFTNKDGKGKTCVVQAGEYAEAVGQIDVSLSEQGELLSCKGNNTLLIGKNFKFKYADVDGDGKKDRTALTDEHQAATESFVAKQDNIAITEENQSLRRIIDLNYKPQVEAFSSKVIGHIDDAGDSDNKFDHVRIPGKKRSGASLATTGSEAGAHVAASMAWILEQQGYNVDMAITNTGGVRADIVPKEGTDELTAGYILGTLLPFGNEVALVKLTGTEVRELLETTINYATSPDATSDGGFPTTANLKYTYRGTESEGSRIDELQVCKGGVDANACIDIIDSATYNIATTSFLLGGKDGYSLFLGKDATNSGFKDNQAMIDYVSDLTKKGLKLTELKTGLTYIPADPSKVDNPLVKPTDNANQ</sequence>
<dbReference type="Pfam" id="PF00149">
    <property type="entry name" value="Metallophos"/>
    <property type="match status" value="1"/>
</dbReference>
<dbReference type="SUPFAM" id="SSF55816">
    <property type="entry name" value="5'-nucleotidase (syn. UDP-sugar hydrolase), C-terminal domain"/>
    <property type="match status" value="1"/>
</dbReference>
<evidence type="ECO:0000259" key="4">
    <source>
        <dbReference type="Pfam" id="PF02872"/>
    </source>
</evidence>
<dbReference type="Pfam" id="PF02872">
    <property type="entry name" value="5_nucleotid_C"/>
    <property type="match status" value="1"/>
</dbReference>
<dbReference type="GO" id="GO:0000166">
    <property type="term" value="F:nucleotide binding"/>
    <property type="evidence" value="ECO:0007669"/>
    <property type="project" value="UniProtKB-KW"/>
</dbReference>
<dbReference type="EMBL" id="AMZO01000021">
    <property type="protein sequence ID" value="ELR65048.1"/>
    <property type="molecule type" value="Genomic_DNA"/>
</dbReference>
<feature type="domain" description="Calcineurin-like phosphoesterase" evidence="3">
    <location>
        <begin position="42"/>
        <end position="270"/>
    </location>
</feature>
<keyword evidence="2" id="KW-0547">Nucleotide-binding</keyword>
<comment type="caution">
    <text evidence="5">The sequence shown here is derived from an EMBL/GenBank/DDBJ whole genome shotgun (WGS) entry which is preliminary data.</text>
</comment>
<dbReference type="PATRIC" id="fig|1056511.3.peg.3215"/>
<dbReference type="AlphaFoldDB" id="L8J9Z4"/>
<dbReference type="InterPro" id="IPR008334">
    <property type="entry name" value="5'-Nucleotdase_C"/>
</dbReference>
<dbReference type="InterPro" id="IPR036907">
    <property type="entry name" value="5'-Nucleotdase_C_sf"/>
</dbReference>
<dbReference type="PROSITE" id="PS51257">
    <property type="entry name" value="PROKAR_LIPOPROTEIN"/>
    <property type="match status" value="1"/>
</dbReference>
<dbReference type="InterPro" id="IPR004843">
    <property type="entry name" value="Calcineurin-like_PHP"/>
</dbReference>
<feature type="signal peptide" evidence="2">
    <location>
        <begin position="1"/>
        <end position="24"/>
    </location>
</feature>
<dbReference type="PANTHER" id="PTHR11575:SF24">
    <property type="entry name" value="5'-NUCLEOTIDASE"/>
    <property type="match status" value="1"/>
</dbReference>
<keyword evidence="1 2" id="KW-0732">Signal</keyword>
<dbReference type="OrthoDB" id="9803927at2"/>
<proteinExistence type="inferred from homology"/>
<dbReference type="InterPro" id="IPR029052">
    <property type="entry name" value="Metallo-depent_PP-like"/>
</dbReference>
<feature type="chain" id="PRO_5003993462" evidence="2">
    <location>
        <begin position="25"/>
        <end position="654"/>
    </location>
</feature>
<evidence type="ECO:0000256" key="2">
    <source>
        <dbReference type="RuleBase" id="RU362119"/>
    </source>
</evidence>
<dbReference type="GO" id="GO:0008768">
    <property type="term" value="F:UDP-sugar diphosphatase activity"/>
    <property type="evidence" value="ECO:0007669"/>
    <property type="project" value="TreeGrafter"/>
</dbReference>
<dbReference type="Gene3D" id="3.60.21.10">
    <property type="match status" value="1"/>
</dbReference>
<evidence type="ECO:0000313" key="5">
    <source>
        <dbReference type="EMBL" id="ELR65048.1"/>
    </source>
</evidence>
<comment type="similarity">
    <text evidence="2">Belongs to the 5'-nucleotidase family.</text>
</comment>
<dbReference type="GO" id="GO:0030288">
    <property type="term" value="C:outer membrane-bounded periplasmic space"/>
    <property type="evidence" value="ECO:0007669"/>
    <property type="project" value="TreeGrafter"/>
</dbReference>
<keyword evidence="6" id="KW-1185">Reference proteome</keyword>
<protein>
    <submittedName>
        <fullName evidence="5">5'-nucleotidase</fullName>
    </submittedName>
</protein>
<dbReference type="RefSeq" id="WP_007467336.1">
    <property type="nucleotide sequence ID" value="NZ_AMZO01000021.1"/>
</dbReference>
<evidence type="ECO:0000256" key="1">
    <source>
        <dbReference type="ARBA" id="ARBA00022729"/>
    </source>
</evidence>
<dbReference type="Proteomes" id="UP000011134">
    <property type="component" value="Unassembled WGS sequence"/>
</dbReference>
<reference evidence="5 6" key="1">
    <citation type="submission" date="2012-12" db="EMBL/GenBank/DDBJ databases">
        <title>Genome Assembly of Photobacterium sp. AK15.</title>
        <authorList>
            <person name="Khatri I."/>
            <person name="Vaidya B."/>
            <person name="Srinivas T.N.R."/>
            <person name="Subramanian S."/>
            <person name="Pinnaka A."/>
        </authorList>
    </citation>
    <scope>NUCLEOTIDE SEQUENCE [LARGE SCALE GENOMIC DNA]</scope>
    <source>
        <strain evidence="5 6">AK15</strain>
    </source>
</reference>
<accession>L8J9Z4</accession>
<name>L8J9Z4_9GAMM</name>
<feature type="domain" description="5'-Nucleotidase C-terminal" evidence="4">
    <location>
        <begin position="436"/>
        <end position="594"/>
    </location>
</feature>